<reference evidence="2" key="1">
    <citation type="submission" date="2022-03" db="EMBL/GenBank/DDBJ databases">
        <authorList>
            <person name="Tunstrom K."/>
        </authorList>
    </citation>
    <scope>NUCLEOTIDE SEQUENCE</scope>
</reference>
<protein>
    <recommendedName>
        <fullName evidence="4">Zinc finger PHD-type domain-containing protein</fullName>
    </recommendedName>
</protein>
<dbReference type="AlphaFoldDB" id="A0AAU9V4T4"/>
<dbReference type="Proteomes" id="UP001153954">
    <property type="component" value="Unassembled WGS sequence"/>
</dbReference>
<dbReference type="EMBL" id="CAKOGL010000027">
    <property type="protein sequence ID" value="CAH2105067.1"/>
    <property type="molecule type" value="Genomic_DNA"/>
</dbReference>
<comment type="caution">
    <text evidence="2">The sequence shown here is derived from an EMBL/GenBank/DDBJ whole genome shotgun (WGS) entry which is preliminary data.</text>
</comment>
<dbReference type="Gene3D" id="3.30.40.10">
    <property type="entry name" value="Zinc/RING finger domain, C3HC4 (zinc finger)"/>
    <property type="match status" value="1"/>
</dbReference>
<name>A0AAU9V4T4_EUPED</name>
<evidence type="ECO:0000313" key="3">
    <source>
        <dbReference type="Proteomes" id="UP001153954"/>
    </source>
</evidence>
<sequence length="292" mass="33268">MSSSFGVCAGCRSKILNKDYLNCAFCKLRYDLNCANISEKGFNSMNAANKNKWKCPGCRAKQPKTDNSNTPLRGEERSGIEQNSPEITGAKDMSPQVDSNITLRKKLSKAISTDYDDNSDPSITLENIRTFIKEEFTLMKTALVRELEMSLQQMVRAEFQSIRGEISTLENSVRFLDENYETTKTALIKCQESLKQVQKDNMVLSNTVYELNTRLQAMEQHNRANNLEIQCVPEHKNENLISTIMQISKVVSANLKESDIHHCTRVAKLNREDKRQFCQCLTKQRSIVFKAS</sequence>
<evidence type="ECO:0008006" key="4">
    <source>
        <dbReference type="Google" id="ProtNLM"/>
    </source>
</evidence>
<gene>
    <name evidence="2" type="ORF">EEDITHA_LOCUS19377</name>
</gene>
<organism evidence="2 3">
    <name type="scientific">Euphydryas editha</name>
    <name type="common">Edith's checkerspot</name>
    <dbReference type="NCBI Taxonomy" id="104508"/>
    <lineage>
        <taxon>Eukaryota</taxon>
        <taxon>Metazoa</taxon>
        <taxon>Ecdysozoa</taxon>
        <taxon>Arthropoda</taxon>
        <taxon>Hexapoda</taxon>
        <taxon>Insecta</taxon>
        <taxon>Pterygota</taxon>
        <taxon>Neoptera</taxon>
        <taxon>Endopterygota</taxon>
        <taxon>Lepidoptera</taxon>
        <taxon>Glossata</taxon>
        <taxon>Ditrysia</taxon>
        <taxon>Papilionoidea</taxon>
        <taxon>Nymphalidae</taxon>
        <taxon>Nymphalinae</taxon>
        <taxon>Euphydryas</taxon>
    </lineage>
</organism>
<dbReference type="SUPFAM" id="SSF57903">
    <property type="entry name" value="FYVE/PHD zinc finger"/>
    <property type="match status" value="1"/>
</dbReference>
<feature type="region of interest" description="Disordered" evidence="1">
    <location>
        <begin position="59"/>
        <end position="96"/>
    </location>
</feature>
<evidence type="ECO:0000313" key="2">
    <source>
        <dbReference type="EMBL" id="CAH2105067.1"/>
    </source>
</evidence>
<keyword evidence="3" id="KW-1185">Reference proteome</keyword>
<accession>A0AAU9V4T4</accession>
<dbReference type="InterPro" id="IPR011011">
    <property type="entry name" value="Znf_FYVE_PHD"/>
</dbReference>
<proteinExistence type="predicted"/>
<dbReference type="InterPro" id="IPR013083">
    <property type="entry name" value="Znf_RING/FYVE/PHD"/>
</dbReference>
<evidence type="ECO:0000256" key="1">
    <source>
        <dbReference type="SAM" id="MobiDB-lite"/>
    </source>
</evidence>